<keyword evidence="2" id="KW-0472">Membrane</keyword>
<dbReference type="SUPFAM" id="SSF54001">
    <property type="entry name" value="Cysteine proteinases"/>
    <property type="match status" value="1"/>
</dbReference>
<evidence type="ECO:0000313" key="4">
    <source>
        <dbReference type="EMBL" id="ASP38192.1"/>
    </source>
</evidence>
<dbReference type="RefSeq" id="WP_094059391.1">
    <property type="nucleotide sequence ID" value="NZ_CP022530.1"/>
</dbReference>
<feature type="region of interest" description="Disordered" evidence="1">
    <location>
        <begin position="210"/>
        <end position="242"/>
    </location>
</feature>
<feature type="transmembrane region" description="Helical" evidence="2">
    <location>
        <begin position="108"/>
        <end position="125"/>
    </location>
</feature>
<evidence type="ECO:0000259" key="3">
    <source>
        <dbReference type="SMART" id="SM00460"/>
    </source>
</evidence>
<feature type="domain" description="Transglutaminase-like" evidence="3">
    <location>
        <begin position="467"/>
        <end position="537"/>
    </location>
</feature>
<keyword evidence="5" id="KW-1185">Reference proteome</keyword>
<feature type="transmembrane region" description="Helical" evidence="2">
    <location>
        <begin position="602"/>
        <end position="620"/>
    </location>
</feature>
<gene>
    <name evidence="4" type="ORF">CHH28_05605</name>
</gene>
<evidence type="ECO:0000256" key="1">
    <source>
        <dbReference type="SAM" id="MobiDB-lite"/>
    </source>
</evidence>
<dbReference type="AlphaFoldDB" id="A0A222FHR7"/>
<dbReference type="PANTHER" id="PTHR42736:SF1">
    <property type="entry name" value="PROTEIN-GLUTAMINE GAMMA-GLUTAMYLTRANSFERASE"/>
    <property type="match status" value="1"/>
</dbReference>
<keyword evidence="2" id="KW-1133">Transmembrane helix</keyword>
<organism evidence="4 5">
    <name type="scientific">Bacterioplanes sanyensis</name>
    <dbReference type="NCBI Taxonomy" id="1249553"/>
    <lineage>
        <taxon>Bacteria</taxon>
        <taxon>Pseudomonadati</taxon>
        <taxon>Pseudomonadota</taxon>
        <taxon>Gammaproteobacteria</taxon>
        <taxon>Oceanospirillales</taxon>
        <taxon>Oceanospirillaceae</taxon>
        <taxon>Bacterioplanes</taxon>
    </lineage>
</organism>
<dbReference type="PANTHER" id="PTHR42736">
    <property type="entry name" value="PROTEIN-GLUTAMINE GAMMA-GLUTAMYLTRANSFERASE"/>
    <property type="match status" value="1"/>
</dbReference>
<dbReference type="SMART" id="SM00460">
    <property type="entry name" value="TGc"/>
    <property type="match status" value="1"/>
</dbReference>
<feature type="transmembrane region" description="Helical" evidence="2">
    <location>
        <begin position="572"/>
        <end position="596"/>
    </location>
</feature>
<proteinExistence type="predicted"/>
<dbReference type="InterPro" id="IPR038765">
    <property type="entry name" value="Papain-like_cys_pep_sf"/>
</dbReference>
<feature type="compositionally biased region" description="Low complexity" evidence="1">
    <location>
        <begin position="212"/>
        <end position="221"/>
    </location>
</feature>
<feature type="transmembrane region" description="Helical" evidence="2">
    <location>
        <begin position="168"/>
        <end position="187"/>
    </location>
</feature>
<keyword evidence="2" id="KW-0812">Transmembrane</keyword>
<dbReference type="InterPro" id="IPR021878">
    <property type="entry name" value="TgpA_N"/>
</dbReference>
<dbReference type="Proteomes" id="UP000202440">
    <property type="component" value="Chromosome"/>
</dbReference>
<dbReference type="KEGG" id="bsan:CHH28_05605"/>
<dbReference type="Pfam" id="PF01841">
    <property type="entry name" value="Transglut_core"/>
    <property type="match status" value="1"/>
</dbReference>
<evidence type="ECO:0000313" key="5">
    <source>
        <dbReference type="Proteomes" id="UP000202440"/>
    </source>
</evidence>
<dbReference type="InterPro" id="IPR002931">
    <property type="entry name" value="Transglutaminase-like"/>
</dbReference>
<dbReference type="Gene3D" id="3.10.620.30">
    <property type="match status" value="1"/>
</dbReference>
<sequence length="721" mass="80371">MIYRQAVFFWLALQLTVVTAGALGTLFGAPLGALLGALALVANGVVLQRAWTKRDDIAANKTLSDGLAATGLMAFLGLLFTMGLLPALSVLLVLIQLALASITNTYRQYYLLQLVSFVLLLSGAAEATSGGYLLVMLLFTLLAAFSLSEAWLDRGEHSAQFRGPGAAARLKVTAITVLIAVLVYMLVPRLSPLNWGGYQADSPDFYHNEQWQSQAQSAPPADNQKQRKSEVERTTPEGYDELNEITELSDADGDYSYAGFNEQFDIRDGERGGGVDLNAMVARMKADRGAYLKVRTFDTFDGIRWSSSSEDISRKLRTDDRGKVQLGKGEGDFLQVIEIVQPMPAWLPVAPDPATLWLPSSSVGLDQYGHPLLPATLTPGTRYSVRSTDVRYQGRPVSQAAAPDRYDVQLPQLFDTRIHRLARDVTQGADDAMAKAVALEQHLRTQYDYSFESILQSQGETPLDRFLFEDKRGHCEYFASAMAVMLRSIGIPARLITGFSATSQNPLTGYFEIRAIDGHAWTEAWIDGRWVTFEPTAYYDLPEPQSSPFAGEQIQQYAEDIARRQQAADGGWSLAGLLSSLWMLVYTLVTVVLALLKWLLLGLWPLWLLLALVSLVAYLLRPRWWPQARARWSQWKLQRYQPGDADASLRFYLFHLQRIGLLHGVERQPSQPADEWSQQLPSPSLQQLTASIGDYLYQQQPAPLAQWQQWAQQAAEQLIKR</sequence>
<reference evidence="4 5" key="1">
    <citation type="submission" date="2017-07" db="EMBL/GenBank/DDBJ databases">
        <title>Annotated genome sequence of Bacterioplanes sanyensis isolated from Red Sea.</title>
        <authorList>
            <person name="Rehman Z.U."/>
        </authorList>
    </citation>
    <scope>NUCLEOTIDE SEQUENCE [LARGE SCALE GENOMIC DNA]</scope>
    <source>
        <strain evidence="4 5">NV9</strain>
    </source>
</reference>
<feature type="transmembrane region" description="Helical" evidence="2">
    <location>
        <begin position="72"/>
        <end position="102"/>
    </location>
</feature>
<protein>
    <recommendedName>
        <fullName evidence="3">Transglutaminase-like domain-containing protein</fullName>
    </recommendedName>
</protein>
<evidence type="ECO:0000256" key="2">
    <source>
        <dbReference type="SAM" id="Phobius"/>
    </source>
</evidence>
<dbReference type="Pfam" id="PF11992">
    <property type="entry name" value="TgpA_N"/>
    <property type="match status" value="2"/>
</dbReference>
<accession>A0A222FHR7</accession>
<dbReference type="InterPro" id="IPR052901">
    <property type="entry name" value="Bact_TGase-like"/>
</dbReference>
<dbReference type="OrthoDB" id="9804872at2"/>
<feature type="compositionally biased region" description="Basic and acidic residues" evidence="1">
    <location>
        <begin position="224"/>
        <end position="235"/>
    </location>
</feature>
<dbReference type="EMBL" id="CP022530">
    <property type="protein sequence ID" value="ASP38192.1"/>
    <property type="molecule type" value="Genomic_DNA"/>
</dbReference>
<name>A0A222FHR7_9GAMM</name>